<keyword evidence="12" id="KW-0325">Glycoprotein</keyword>
<feature type="transmembrane region" description="Helical" evidence="16">
    <location>
        <begin position="333"/>
        <end position="353"/>
    </location>
</feature>
<evidence type="ECO:0000256" key="3">
    <source>
        <dbReference type="ARBA" id="ARBA00004651"/>
    </source>
</evidence>
<evidence type="ECO:0000256" key="13">
    <source>
        <dbReference type="ARBA" id="ARBA00039241"/>
    </source>
</evidence>
<accession>A0ABD1J5E7</accession>
<evidence type="ECO:0000313" key="18">
    <source>
        <dbReference type="EMBL" id="KAL2082412.1"/>
    </source>
</evidence>
<evidence type="ECO:0000256" key="12">
    <source>
        <dbReference type="ARBA" id="ARBA00023180"/>
    </source>
</evidence>
<feature type="transmembrane region" description="Helical" evidence="16">
    <location>
        <begin position="34"/>
        <end position="57"/>
    </location>
</feature>
<evidence type="ECO:0000256" key="1">
    <source>
        <dbReference type="ARBA" id="ARBA00000618"/>
    </source>
</evidence>
<evidence type="ECO:0000256" key="2">
    <source>
        <dbReference type="ARBA" id="ARBA00004556"/>
    </source>
</evidence>
<comment type="subcellular location">
    <subcellularLocation>
        <location evidence="3">Cell membrane</location>
        <topology evidence="3">Multi-pass membrane protein</topology>
    </subcellularLocation>
    <subcellularLocation>
        <location evidence="2">Cytoplasm</location>
        <location evidence="2">Perinuclear region</location>
    </subcellularLocation>
</comment>
<evidence type="ECO:0000256" key="14">
    <source>
        <dbReference type="ARBA" id="ARBA00042905"/>
    </source>
</evidence>
<evidence type="ECO:0000256" key="4">
    <source>
        <dbReference type="ARBA" id="ARBA00007004"/>
    </source>
</evidence>
<proteinExistence type="inferred from homology"/>
<keyword evidence="19" id="KW-1185">Reference proteome</keyword>
<organism evidence="18 19">
    <name type="scientific">Coilia grayii</name>
    <name type="common">Gray's grenadier anchovy</name>
    <dbReference type="NCBI Taxonomy" id="363190"/>
    <lineage>
        <taxon>Eukaryota</taxon>
        <taxon>Metazoa</taxon>
        <taxon>Chordata</taxon>
        <taxon>Craniata</taxon>
        <taxon>Vertebrata</taxon>
        <taxon>Euteleostomi</taxon>
        <taxon>Actinopterygii</taxon>
        <taxon>Neopterygii</taxon>
        <taxon>Teleostei</taxon>
        <taxon>Clupei</taxon>
        <taxon>Clupeiformes</taxon>
        <taxon>Clupeoidei</taxon>
        <taxon>Engraulidae</taxon>
        <taxon>Coilinae</taxon>
        <taxon>Coilia</taxon>
    </lineage>
</organism>
<feature type="transmembrane region" description="Helical" evidence="16">
    <location>
        <begin position="192"/>
        <end position="213"/>
    </location>
</feature>
<dbReference type="GO" id="GO:0048471">
    <property type="term" value="C:perinuclear region of cytoplasm"/>
    <property type="evidence" value="ECO:0007669"/>
    <property type="project" value="UniProtKB-SubCell"/>
</dbReference>
<feature type="transmembrane region" description="Helical" evidence="16">
    <location>
        <begin position="134"/>
        <end position="152"/>
    </location>
</feature>
<dbReference type="InterPro" id="IPR005828">
    <property type="entry name" value="MFS_sugar_transport-like"/>
</dbReference>
<feature type="region of interest" description="Disordered" evidence="15">
    <location>
        <begin position="239"/>
        <end position="260"/>
    </location>
</feature>
<dbReference type="AlphaFoldDB" id="A0ABD1J5E7"/>
<dbReference type="SUPFAM" id="SSF103473">
    <property type="entry name" value="MFS general substrate transporter"/>
    <property type="match status" value="1"/>
</dbReference>
<keyword evidence="6" id="KW-1003">Cell membrane</keyword>
<feature type="transmembrane region" description="Helical" evidence="16">
    <location>
        <begin position="360"/>
        <end position="379"/>
    </location>
</feature>
<evidence type="ECO:0000256" key="5">
    <source>
        <dbReference type="ARBA" id="ARBA00022448"/>
    </source>
</evidence>
<evidence type="ECO:0000256" key="8">
    <source>
        <dbReference type="ARBA" id="ARBA00022597"/>
    </source>
</evidence>
<dbReference type="InterPro" id="IPR005829">
    <property type="entry name" value="Sugar_transporter_CS"/>
</dbReference>
<evidence type="ECO:0000256" key="16">
    <source>
        <dbReference type="SAM" id="Phobius"/>
    </source>
</evidence>
<keyword evidence="9 16" id="KW-0812">Transmembrane</keyword>
<reference evidence="18 19" key="1">
    <citation type="submission" date="2024-09" db="EMBL/GenBank/DDBJ databases">
        <title>A chromosome-level genome assembly of Gray's grenadier anchovy, Coilia grayii.</title>
        <authorList>
            <person name="Fu Z."/>
        </authorList>
    </citation>
    <scope>NUCLEOTIDE SEQUENCE [LARGE SCALE GENOMIC DNA]</scope>
    <source>
        <strain evidence="18">G4</strain>
        <tissue evidence="18">Muscle</tissue>
    </source>
</reference>
<evidence type="ECO:0000256" key="7">
    <source>
        <dbReference type="ARBA" id="ARBA00022490"/>
    </source>
</evidence>
<evidence type="ECO:0000313" key="19">
    <source>
        <dbReference type="Proteomes" id="UP001591681"/>
    </source>
</evidence>
<keyword evidence="7" id="KW-0963">Cytoplasm</keyword>
<keyword evidence="10 16" id="KW-1133">Transmembrane helix</keyword>
<dbReference type="Pfam" id="PF00083">
    <property type="entry name" value="Sugar_tr"/>
    <property type="match status" value="2"/>
</dbReference>
<evidence type="ECO:0000256" key="10">
    <source>
        <dbReference type="ARBA" id="ARBA00022989"/>
    </source>
</evidence>
<feature type="transmembrane region" description="Helical" evidence="16">
    <location>
        <begin position="523"/>
        <end position="545"/>
    </location>
</feature>
<name>A0ABD1J5E7_9TELE</name>
<keyword evidence="8" id="KW-0762">Sugar transport</keyword>
<dbReference type="Proteomes" id="UP001591681">
    <property type="component" value="Unassembled WGS sequence"/>
</dbReference>
<feature type="compositionally biased region" description="Basic and acidic residues" evidence="15">
    <location>
        <begin position="1"/>
        <end position="11"/>
    </location>
</feature>
<dbReference type="EMBL" id="JBHFQA010000019">
    <property type="protein sequence ID" value="KAL2082412.1"/>
    <property type="molecule type" value="Genomic_DNA"/>
</dbReference>
<feature type="transmembrane region" description="Helical" evidence="16">
    <location>
        <begin position="77"/>
        <end position="97"/>
    </location>
</feature>
<protein>
    <recommendedName>
        <fullName evidence="13">Solute carrier family 2, facilitated glucose transporter member 12</fullName>
    </recommendedName>
    <alternativeName>
        <fullName evidence="14">Glucose transporter type 12</fullName>
    </alternativeName>
</protein>
<evidence type="ECO:0000259" key="17">
    <source>
        <dbReference type="PROSITE" id="PS50850"/>
    </source>
</evidence>
<feature type="transmembrane region" description="Helical" evidence="16">
    <location>
        <begin position="164"/>
        <end position="186"/>
    </location>
</feature>
<evidence type="ECO:0000256" key="15">
    <source>
        <dbReference type="SAM" id="MobiDB-lite"/>
    </source>
</evidence>
<gene>
    <name evidence="18" type="ORF">ACEWY4_022230</name>
</gene>
<evidence type="ECO:0000256" key="9">
    <source>
        <dbReference type="ARBA" id="ARBA00022692"/>
    </source>
</evidence>
<dbReference type="PANTHER" id="PTHR48023:SF2">
    <property type="entry name" value="SOLUTE CARRIER FAMILY 2, FACILITATED GLUCOSE TRANSPORTER MEMBER 12"/>
    <property type="match status" value="1"/>
</dbReference>
<sequence>MDGSQEAERFTSSDPKPPDSTGSSLQQTSTGCGAVLVLSALVASVSGLLLGYEMGLISGALLQLREALALSCLSQELVVSSLLLGALLFSLAGGALLDRWGRRFAIVLTAGMAVGGTLLMVCVSSFAALVAGRVVVGMAVALSGTASCLYIAEVAPQAWRGRLVCLYELMVVLGVLLGFALSYAFATVTGGWRYTFIAVIPPALAQAAAMYFLPRSPRFLLAQGKELEARAVLERLRGSSSGATGSTPGAMSGSSTSSPAVEEELRGIRAALCREMQHSFLDLFRSRDNMRQRLLVGVGLVVLQQATGQPNLLSYASTVLHHVGFQSDQAATLASTGLGLVKVAGTLPAVLLVDHVGPKAFLCVGAVVMALSLATLGVATTQSHTQVSSLCQSSSPGNNHSHWGAEVDRDRDRDRAAMPLGLYHPTTTTTLDLSHPSYSPALRQRANSSSGSLGYRGNWSLAEDSGRSNAGDVGVTQEGVSPSLKWIALVSLLVYVAGFSFSLGPMVYVVLSEIFPTGIRGKAVSVVSAFNWATNLIISMTFLTLTEKIGLANVIFCYAVMSFILLIFIILFIPETKGRSLEQISKELAMKNNLRDRLCPWWTAKTEASQEAKTLTSV</sequence>
<dbReference type="PANTHER" id="PTHR48023">
    <property type="entry name" value="D-XYLOSE-PROTON SYMPORTER-LIKE 2"/>
    <property type="match status" value="1"/>
</dbReference>
<keyword evidence="11 16" id="KW-0472">Membrane</keyword>
<feature type="transmembrane region" description="Helical" evidence="16">
    <location>
        <begin position="104"/>
        <end position="128"/>
    </location>
</feature>
<feature type="transmembrane region" description="Helical" evidence="16">
    <location>
        <begin position="551"/>
        <end position="573"/>
    </location>
</feature>
<feature type="domain" description="Major facilitator superfamily (MFS) profile" evidence="17">
    <location>
        <begin position="39"/>
        <end position="577"/>
    </location>
</feature>
<dbReference type="PROSITE" id="PS00216">
    <property type="entry name" value="SUGAR_TRANSPORT_1"/>
    <property type="match status" value="1"/>
</dbReference>
<dbReference type="GO" id="GO:0005886">
    <property type="term" value="C:plasma membrane"/>
    <property type="evidence" value="ECO:0007669"/>
    <property type="project" value="UniProtKB-SubCell"/>
</dbReference>
<dbReference type="PROSITE" id="PS50850">
    <property type="entry name" value="MFS"/>
    <property type="match status" value="1"/>
</dbReference>
<feature type="transmembrane region" description="Helical" evidence="16">
    <location>
        <begin position="486"/>
        <end position="511"/>
    </location>
</feature>
<comment type="similarity">
    <text evidence="4">Belongs to the major facilitator superfamily. Sugar transporter (TC 2.A.1.1) family. Glucose transporter subfamily.</text>
</comment>
<dbReference type="InterPro" id="IPR050820">
    <property type="entry name" value="MFS_Sugar_Transporter"/>
</dbReference>
<dbReference type="InterPro" id="IPR003663">
    <property type="entry name" value="Sugar/inositol_transpt"/>
</dbReference>
<comment type="catalytic activity">
    <reaction evidence="1">
        <text>D-glucose(out) = D-glucose(in)</text>
        <dbReference type="Rhea" id="RHEA:60376"/>
        <dbReference type="ChEBI" id="CHEBI:4167"/>
    </reaction>
</comment>
<dbReference type="PRINTS" id="PR00171">
    <property type="entry name" value="SUGRTRNSPORT"/>
</dbReference>
<comment type="caution">
    <text evidence="18">The sequence shown here is derived from an EMBL/GenBank/DDBJ whole genome shotgun (WGS) entry which is preliminary data.</text>
</comment>
<evidence type="ECO:0000256" key="11">
    <source>
        <dbReference type="ARBA" id="ARBA00023136"/>
    </source>
</evidence>
<feature type="transmembrane region" description="Helical" evidence="16">
    <location>
        <begin position="294"/>
        <end position="313"/>
    </location>
</feature>
<feature type="region of interest" description="Disordered" evidence="15">
    <location>
        <begin position="1"/>
        <end position="27"/>
    </location>
</feature>
<keyword evidence="5" id="KW-0813">Transport</keyword>
<dbReference type="Gene3D" id="1.20.1250.20">
    <property type="entry name" value="MFS general substrate transporter like domains"/>
    <property type="match status" value="2"/>
</dbReference>
<evidence type="ECO:0000256" key="6">
    <source>
        <dbReference type="ARBA" id="ARBA00022475"/>
    </source>
</evidence>
<dbReference type="InterPro" id="IPR036259">
    <property type="entry name" value="MFS_trans_sf"/>
</dbReference>
<dbReference type="InterPro" id="IPR020846">
    <property type="entry name" value="MFS_dom"/>
</dbReference>